<keyword evidence="6" id="KW-1185">Reference proteome</keyword>
<dbReference type="GO" id="GO:0004341">
    <property type="term" value="F:gluconolactonase activity"/>
    <property type="evidence" value="ECO:0007669"/>
    <property type="project" value="TreeGrafter"/>
</dbReference>
<evidence type="ECO:0000313" key="5">
    <source>
        <dbReference type="EMBL" id="GGK24177.1"/>
    </source>
</evidence>
<proteinExistence type="inferred from homology"/>
<dbReference type="PRINTS" id="PR01790">
    <property type="entry name" value="SMP30FAMILY"/>
</dbReference>
<comment type="caution">
    <text evidence="5">The sequence shown here is derived from an EMBL/GenBank/DDBJ whole genome shotgun (WGS) entry which is preliminary data.</text>
</comment>
<feature type="active site" description="Proton donor/acceptor" evidence="2">
    <location>
        <position position="200"/>
    </location>
</feature>
<gene>
    <name evidence="5" type="ORF">GCM10011322_08590</name>
</gene>
<name>A0A917V2S2_9HYPH</name>
<accession>A0A917V2S2</accession>
<reference evidence="5 6" key="1">
    <citation type="journal article" date="2014" name="Int. J. Syst. Evol. Microbiol.">
        <title>Complete genome sequence of Corynebacterium casei LMG S-19264T (=DSM 44701T), isolated from a smear-ripened cheese.</title>
        <authorList>
            <consortium name="US DOE Joint Genome Institute (JGI-PGF)"/>
            <person name="Walter F."/>
            <person name="Albersmeier A."/>
            <person name="Kalinowski J."/>
            <person name="Ruckert C."/>
        </authorList>
    </citation>
    <scope>NUCLEOTIDE SEQUENCE [LARGE SCALE GENOMIC DNA]</scope>
    <source>
        <strain evidence="5 6">CGMCC 1.9161</strain>
    </source>
</reference>
<dbReference type="GO" id="GO:0005509">
    <property type="term" value="F:calcium ion binding"/>
    <property type="evidence" value="ECO:0007669"/>
    <property type="project" value="TreeGrafter"/>
</dbReference>
<dbReference type="GO" id="GO:0019853">
    <property type="term" value="P:L-ascorbic acid biosynthetic process"/>
    <property type="evidence" value="ECO:0007669"/>
    <property type="project" value="TreeGrafter"/>
</dbReference>
<evidence type="ECO:0000256" key="3">
    <source>
        <dbReference type="PIRSR" id="PIRSR605511-2"/>
    </source>
</evidence>
<feature type="binding site" evidence="3">
    <location>
        <position position="103"/>
    </location>
    <ligand>
        <name>substrate</name>
    </ligand>
</feature>
<dbReference type="Proteomes" id="UP000600449">
    <property type="component" value="Unassembled WGS sequence"/>
</dbReference>
<evidence type="ECO:0000256" key="1">
    <source>
        <dbReference type="ARBA" id="ARBA00008853"/>
    </source>
</evidence>
<comment type="similarity">
    <text evidence="1">Belongs to the SMP-30/CGR1 family.</text>
</comment>
<feature type="binding site" evidence="3">
    <location>
        <position position="150"/>
    </location>
    <ligand>
        <name>a divalent metal cation</name>
        <dbReference type="ChEBI" id="CHEBI:60240"/>
    </ligand>
</feature>
<feature type="binding site" evidence="3">
    <location>
        <position position="18"/>
    </location>
    <ligand>
        <name>a divalent metal cation</name>
        <dbReference type="ChEBI" id="CHEBI:60240"/>
    </ligand>
</feature>
<dbReference type="PANTHER" id="PTHR10907:SF47">
    <property type="entry name" value="REGUCALCIN"/>
    <property type="match status" value="1"/>
</dbReference>
<dbReference type="Gene3D" id="2.120.10.30">
    <property type="entry name" value="TolB, C-terminal domain"/>
    <property type="match status" value="1"/>
</dbReference>
<keyword evidence="3" id="KW-0479">Metal-binding</keyword>
<comment type="cofactor">
    <cofactor evidence="3">
        <name>Zn(2+)</name>
        <dbReference type="ChEBI" id="CHEBI:29105"/>
    </cofactor>
    <text evidence="3">Binds 1 divalent metal cation per subunit.</text>
</comment>
<dbReference type="InterPro" id="IPR013658">
    <property type="entry name" value="SGL"/>
</dbReference>
<dbReference type="SUPFAM" id="SSF63829">
    <property type="entry name" value="Calcium-dependent phosphotriesterase"/>
    <property type="match status" value="1"/>
</dbReference>
<dbReference type="RefSeq" id="WP_188909924.1">
    <property type="nucleotide sequence ID" value="NZ_BMMF01000002.1"/>
</dbReference>
<dbReference type="EMBL" id="BMMF01000002">
    <property type="protein sequence ID" value="GGK24177.1"/>
    <property type="molecule type" value="Genomic_DNA"/>
</dbReference>
<evidence type="ECO:0000259" key="4">
    <source>
        <dbReference type="Pfam" id="PF08450"/>
    </source>
</evidence>
<dbReference type="InterPro" id="IPR005511">
    <property type="entry name" value="SMP-30"/>
</dbReference>
<protein>
    <recommendedName>
        <fullName evidence="4">SMP-30/Gluconolactonase/LRE-like region domain-containing protein</fullName>
    </recommendedName>
</protein>
<feature type="binding site" evidence="3">
    <location>
        <position position="105"/>
    </location>
    <ligand>
        <name>substrate</name>
    </ligand>
</feature>
<keyword evidence="3" id="KW-0862">Zinc</keyword>
<evidence type="ECO:0000313" key="6">
    <source>
        <dbReference type="Proteomes" id="UP000600449"/>
    </source>
</evidence>
<evidence type="ECO:0000256" key="2">
    <source>
        <dbReference type="PIRSR" id="PIRSR605511-1"/>
    </source>
</evidence>
<dbReference type="Pfam" id="PF08450">
    <property type="entry name" value="SGL"/>
    <property type="match status" value="1"/>
</dbReference>
<organism evidence="5 6">
    <name type="scientific">Salinarimonas ramus</name>
    <dbReference type="NCBI Taxonomy" id="690164"/>
    <lineage>
        <taxon>Bacteria</taxon>
        <taxon>Pseudomonadati</taxon>
        <taxon>Pseudomonadota</taxon>
        <taxon>Alphaproteobacteria</taxon>
        <taxon>Hyphomicrobiales</taxon>
        <taxon>Salinarimonadaceae</taxon>
        <taxon>Salinarimonas</taxon>
    </lineage>
</organism>
<dbReference type="AlphaFoldDB" id="A0A917V2S2"/>
<feature type="binding site" evidence="3">
    <location>
        <position position="200"/>
    </location>
    <ligand>
        <name>a divalent metal cation</name>
        <dbReference type="ChEBI" id="CHEBI:60240"/>
    </ligand>
</feature>
<feature type="domain" description="SMP-30/Gluconolactonase/LRE-like region" evidence="4">
    <location>
        <begin position="16"/>
        <end position="259"/>
    </location>
</feature>
<dbReference type="PANTHER" id="PTHR10907">
    <property type="entry name" value="REGUCALCIN"/>
    <property type="match status" value="1"/>
</dbReference>
<sequence length="302" mass="32248">MRTLEARLLVPTGAVLAEGIQWNPDDGRLWWTDIHARLVLSCDADGRDLRSLALPERLTAFAFAADGSGRTIGAFASGLFVYDPRTGARARLTTFEPDLPQTRMNDGRCDPDGAFVVGGMDEVDLAPVSRVIRFDGAGETTLVSGISITNAVGFSPDGTAMYLADSPTRTIWRFPREPGTGALGERSVFVRLDESEGVPDGACVDAEGGLWNARFDGGCVQRYRPDGTPDIRVTVPARQVTCCCLGGPNLDRLYVTTARESLSPADYANQPLAGGIFVCDLAGEGIRGLPERRFAGPLPALG</sequence>
<dbReference type="InterPro" id="IPR011042">
    <property type="entry name" value="6-blade_b-propeller_TolB-like"/>
</dbReference>